<gene>
    <name evidence="1" type="ORF">RN606_03545</name>
</gene>
<dbReference type="EMBL" id="CP134879">
    <property type="protein sequence ID" value="WNM25234.1"/>
    <property type="molecule type" value="Genomic_DNA"/>
</dbReference>
<organism evidence="1 2">
    <name type="scientific">Demequina capsici</name>
    <dbReference type="NCBI Taxonomy" id="3075620"/>
    <lineage>
        <taxon>Bacteria</taxon>
        <taxon>Bacillati</taxon>
        <taxon>Actinomycetota</taxon>
        <taxon>Actinomycetes</taxon>
        <taxon>Micrococcales</taxon>
        <taxon>Demequinaceae</taxon>
        <taxon>Demequina</taxon>
    </lineage>
</organism>
<dbReference type="RefSeq" id="WP_313500030.1">
    <property type="nucleotide sequence ID" value="NZ_CP134879.1"/>
</dbReference>
<sequence>MPSPRDLTEYEVAHASALSRAAHEVAIGSADRLAIVSRLVREHLVLEHGQAPDLDDILERLDQITLDLTRFAVTHGWTGDQP</sequence>
<dbReference type="Proteomes" id="UP001304125">
    <property type="component" value="Chromosome"/>
</dbReference>
<proteinExistence type="predicted"/>
<reference evidence="1 2" key="1">
    <citation type="submission" date="2023-09" db="EMBL/GenBank/DDBJ databases">
        <title>Demequina sp. a novel bacteria isolated from Capsicum annuum.</title>
        <authorList>
            <person name="Humaira Z."/>
            <person name="Lee J."/>
            <person name="Cho D."/>
        </authorList>
    </citation>
    <scope>NUCLEOTIDE SEQUENCE [LARGE SCALE GENOMIC DNA]</scope>
    <source>
        <strain evidence="1 2">OYTSA14</strain>
    </source>
</reference>
<protein>
    <submittedName>
        <fullName evidence="1">Uncharacterized protein</fullName>
    </submittedName>
</protein>
<evidence type="ECO:0000313" key="2">
    <source>
        <dbReference type="Proteomes" id="UP001304125"/>
    </source>
</evidence>
<name>A0AA96F8J9_9MICO</name>
<evidence type="ECO:0000313" key="1">
    <source>
        <dbReference type="EMBL" id="WNM25234.1"/>
    </source>
</evidence>
<keyword evidence="2" id="KW-1185">Reference proteome</keyword>
<accession>A0AA96F8J9</accession>
<dbReference type="AlphaFoldDB" id="A0AA96F8J9"/>